<evidence type="ECO:0000256" key="1">
    <source>
        <dbReference type="ARBA" id="ARBA00012386"/>
    </source>
</evidence>
<dbReference type="AlphaFoldDB" id="A0AAW7Z186"/>
<dbReference type="PANTHER" id="PTHR21392">
    <property type="entry name" value="TRNA-URIDINE AMINOCARBOXYPROPYLTRANSFERASE 2"/>
    <property type="match status" value="1"/>
</dbReference>
<dbReference type="GO" id="GO:0016432">
    <property type="term" value="F:tRNA-uridine aminocarboxypropyltransferase activity"/>
    <property type="evidence" value="ECO:0007669"/>
    <property type="project" value="UniProtKB-EC"/>
</dbReference>
<keyword evidence="4" id="KW-0819">tRNA processing</keyword>
<name>A0AAW7Z186_9ALTE</name>
<evidence type="ECO:0000313" key="7">
    <source>
        <dbReference type="Proteomes" id="UP001170717"/>
    </source>
</evidence>
<proteinExistence type="predicted"/>
<dbReference type="EMBL" id="JAUOQI010000001">
    <property type="protein sequence ID" value="MDO6576002.1"/>
    <property type="molecule type" value="Genomic_DNA"/>
</dbReference>
<dbReference type="GO" id="GO:0008033">
    <property type="term" value="P:tRNA processing"/>
    <property type="evidence" value="ECO:0007669"/>
    <property type="project" value="UniProtKB-KW"/>
</dbReference>
<keyword evidence="3" id="KW-0949">S-adenosyl-L-methionine</keyword>
<gene>
    <name evidence="6" type="ORF">Q4527_01310</name>
</gene>
<dbReference type="InterPro" id="IPR039262">
    <property type="entry name" value="DTWD2/TAPT"/>
</dbReference>
<dbReference type="PANTHER" id="PTHR21392:SF1">
    <property type="entry name" value="TRNA-URIDINE AMINOCARBOXYPROPYLTRANSFERASE"/>
    <property type="match status" value="1"/>
</dbReference>
<evidence type="ECO:0000259" key="5">
    <source>
        <dbReference type="SMART" id="SM01144"/>
    </source>
</evidence>
<organism evidence="6 7">
    <name type="scientific">Alteromonas stellipolaris</name>
    <dbReference type="NCBI Taxonomy" id="233316"/>
    <lineage>
        <taxon>Bacteria</taxon>
        <taxon>Pseudomonadati</taxon>
        <taxon>Pseudomonadota</taxon>
        <taxon>Gammaproteobacteria</taxon>
        <taxon>Alteromonadales</taxon>
        <taxon>Alteromonadaceae</taxon>
        <taxon>Alteromonas/Salinimonas group</taxon>
        <taxon>Alteromonas</taxon>
    </lineage>
</organism>
<dbReference type="Proteomes" id="UP001170717">
    <property type="component" value="Unassembled WGS sequence"/>
</dbReference>
<sequence>MLPHINSILALRTSELRRAKRAFNARGSKVIRCDICLLPVNACICADKPEPQASCAVLFIMYKGEYYKPTNTGRLIADVVAENYAFVWHRTEPDADLLALLSNPKYQPIIIFPHEYAEPARCIPKPEDKTDKIPLFIFLDGTWREARKMFGKSPYLDKFPVLGVSPEISSNYLLRESTREFQHCTAEVGINVLDLAGEVEAASALAKYFSIFRHQYLKGKPHLSHKIEFAKAQVK</sequence>
<dbReference type="Pfam" id="PF03942">
    <property type="entry name" value="DTW"/>
    <property type="match status" value="1"/>
</dbReference>
<evidence type="ECO:0000256" key="2">
    <source>
        <dbReference type="ARBA" id="ARBA00022679"/>
    </source>
</evidence>
<dbReference type="SMART" id="SM01144">
    <property type="entry name" value="DTW"/>
    <property type="match status" value="1"/>
</dbReference>
<feature type="domain" description="DTW" evidence="5">
    <location>
        <begin position="29"/>
        <end position="221"/>
    </location>
</feature>
<evidence type="ECO:0000256" key="3">
    <source>
        <dbReference type="ARBA" id="ARBA00022691"/>
    </source>
</evidence>
<keyword evidence="2 6" id="KW-0808">Transferase</keyword>
<dbReference type="RefSeq" id="WP_303463800.1">
    <property type="nucleotide sequence ID" value="NZ_JAUOPZ010000003.1"/>
</dbReference>
<evidence type="ECO:0000256" key="4">
    <source>
        <dbReference type="ARBA" id="ARBA00022694"/>
    </source>
</evidence>
<evidence type="ECO:0000313" key="6">
    <source>
        <dbReference type="EMBL" id="MDO6576002.1"/>
    </source>
</evidence>
<comment type="caution">
    <text evidence="6">The sequence shown here is derived from an EMBL/GenBank/DDBJ whole genome shotgun (WGS) entry which is preliminary data.</text>
</comment>
<dbReference type="InterPro" id="IPR005636">
    <property type="entry name" value="DTW"/>
</dbReference>
<protein>
    <recommendedName>
        <fullName evidence="1">tRNA-uridine aminocarboxypropyltransferase</fullName>
        <ecNumber evidence="1">2.5.1.25</ecNumber>
    </recommendedName>
</protein>
<reference evidence="6" key="1">
    <citation type="submission" date="2023-07" db="EMBL/GenBank/DDBJ databases">
        <title>Genome content predicts the carbon catabolic preferences of heterotrophic bacteria.</title>
        <authorList>
            <person name="Gralka M."/>
        </authorList>
    </citation>
    <scope>NUCLEOTIDE SEQUENCE</scope>
    <source>
        <strain evidence="6">F2M12</strain>
    </source>
</reference>
<dbReference type="EC" id="2.5.1.25" evidence="1"/>
<accession>A0AAW7Z186</accession>